<sequence length="162" mass="18936">MESAYNLTEYRYRFLKSLKEGQNFLFTELRNSSTGARYAEGANAVEGRLLEDLRKKVVQKQVTIKEIILGCVSTSFEVYNDEMKRLSNEVWELRNWLREAQQGKKNLSRELEKKGKEVAAKERIILKKDETIRKVSQDIQTTRSDTGRNMKNQSPIGHMTDW</sequence>
<feature type="region of interest" description="Disordered" evidence="2">
    <location>
        <begin position="137"/>
        <end position="162"/>
    </location>
</feature>
<protein>
    <submittedName>
        <fullName evidence="3">Uncharacterized protein</fullName>
    </submittedName>
</protein>
<comment type="caution">
    <text evidence="3">The sequence shown here is derived from an EMBL/GenBank/DDBJ whole genome shotgun (WGS) entry which is preliminary data.</text>
</comment>
<evidence type="ECO:0000313" key="3">
    <source>
        <dbReference type="EMBL" id="PKY59090.1"/>
    </source>
</evidence>
<accession>A0A2I1HJS1</accession>
<dbReference type="Proteomes" id="UP000234323">
    <property type="component" value="Unassembled WGS sequence"/>
</dbReference>
<evidence type="ECO:0000256" key="1">
    <source>
        <dbReference type="SAM" id="Coils"/>
    </source>
</evidence>
<evidence type="ECO:0000313" key="4">
    <source>
        <dbReference type="Proteomes" id="UP000234323"/>
    </source>
</evidence>
<feature type="compositionally biased region" description="Polar residues" evidence="2">
    <location>
        <begin position="137"/>
        <end position="155"/>
    </location>
</feature>
<reference evidence="3 4" key="1">
    <citation type="submission" date="2015-10" db="EMBL/GenBank/DDBJ databases">
        <title>Genome analyses suggest a sexual origin of heterokaryosis in a supposedly ancient asexual fungus.</title>
        <authorList>
            <person name="Ropars J."/>
            <person name="Sedzielewska K."/>
            <person name="Noel J."/>
            <person name="Charron P."/>
            <person name="Farinelli L."/>
            <person name="Marton T."/>
            <person name="Kruger M."/>
            <person name="Pelin A."/>
            <person name="Brachmann A."/>
            <person name="Corradi N."/>
        </authorList>
    </citation>
    <scope>NUCLEOTIDE SEQUENCE [LARGE SCALE GENOMIC DNA]</scope>
    <source>
        <strain evidence="3 4">A4</strain>
    </source>
</reference>
<keyword evidence="4" id="KW-1185">Reference proteome</keyword>
<organism evidence="3 4">
    <name type="scientific">Rhizophagus irregularis</name>
    <dbReference type="NCBI Taxonomy" id="588596"/>
    <lineage>
        <taxon>Eukaryota</taxon>
        <taxon>Fungi</taxon>
        <taxon>Fungi incertae sedis</taxon>
        <taxon>Mucoromycota</taxon>
        <taxon>Glomeromycotina</taxon>
        <taxon>Glomeromycetes</taxon>
        <taxon>Glomerales</taxon>
        <taxon>Glomeraceae</taxon>
        <taxon>Rhizophagus</taxon>
    </lineage>
</organism>
<name>A0A2I1HJS1_9GLOM</name>
<keyword evidence="1" id="KW-0175">Coiled coil</keyword>
<evidence type="ECO:0000256" key="2">
    <source>
        <dbReference type="SAM" id="MobiDB-lite"/>
    </source>
</evidence>
<dbReference type="EMBL" id="LLXI01003355">
    <property type="protein sequence ID" value="PKY59090.1"/>
    <property type="molecule type" value="Genomic_DNA"/>
</dbReference>
<proteinExistence type="predicted"/>
<feature type="coiled-coil region" evidence="1">
    <location>
        <begin position="97"/>
        <end position="124"/>
    </location>
</feature>
<dbReference type="VEuPathDB" id="FungiDB:RhiirA1_398948"/>
<dbReference type="AlphaFoldDB" id="A0A2I1HJS1"/>
<gene>
    <name evidence="3" type="ORF">RhiirA4_514333</name>
</gene>